<dbReference type="Proteomes" id="UP000613266">
    <property type="component" value="Unassembled WGS sequence"/>
</dbReference>
<evidence type="ECO:0000313" key="1">
    <source>
        <dbReference type="EMBL" id="MBH9577615.1"/>
    </source>
</evidence>
<dbReference type="Pfam" id="PF09867">
    <property type="entry name" value="TagF_N"/>
    <property type="match status" value="1"/>
</dbReference>
<reference evidence="1" key="1">
    <citation type="submission" date="2020-12" db="EMBL/GenBank/DDBJ databases">
        <title>The genome sequence of Inhella sp. 1Y17.</title>
        <authorList>
            <person name="Liu Y."/>
        </authorList>
    </citation>
    <scope>NUCLEOTIDE SEQUENCE</scope>
    <source>
        <strain evidence="1">1Y17</strain>
    </source>
</reference>
<dbReference type="InterPro" id="IPR038225">
    <property type="entry name" value="TagF_sf"/>
</dbReference>
<name>A0A931J3P3_9BURK</name>
<evidence type="ECO:0000313" key="2">
    <source>
        <dbReference type="Proteomes" id="UP000613266"/>
    </source>
</evidence>
<dbReference type="InterPro" id="IPR017748">
    <property type="entry name" value="TagF"/>
</dbReference>
<keyword evidence="2" id="KW-1185">Reference proteome</keyword>
<accession>A0A931J3P3</accession>
<dbReference type="AlphaFoldDB" id="A0A931J3P3"/>
<gene>
    <name evidence="1" type="primary">tagF</name>
    <name evidence="1" type="ORF">I7X39_11950</name>
</gene>
<protein>
    <submittedName>
        <fullName evidence="1">Type VI secretion system-associated protein TagF</fullName>
    </submittedName>
</protein>
<comment type="caution">
    <text evidence="1">The sequence shown here is derived from an EMBL/GenBank/DDBJ whole genome shotgun (WGS) entry which is preliminary data.</text>
</comment>
<dbReference type="RefSeq" id="WP_198111384.1">
    <property type="nucleotide sequence ID" value="NZ_JAEDAK010000007.1"/>
</dbReference>
<dbReference type="Gene3D" id="3.40.1730.10">
    <property type="entry name" value="pa0076 domain"/>
    <property type="match status" value="1"/>
</dbReference>
<dbReference type="EMBL" id="JAEDAK010000007">
    <property type="protein sequence ID" value="MBH9577615.1"/>
    <property type="molecule type" value="Genomic_DNA"/>
</dbReference>
<sequence>MSAVLNEASAPLLFFGKLPSRGDFVRSAQQPALVQSFDRWLSGALELLVPNAHWKGLYDGAAPLHFAVLGPQQRQVVAGHIRPSQDGSGRRFPFLVASSFEAEAPGHFIGRAPLALNRLWSQAEQLARRAQGAADATTLLGEAAQQRVDLNLQPSAYDAALTDFLDLQTIGSAQALLARAHPEVDLARVVLGLGLLLQPVPASGSARLERGLRLPLPADPLYAPFMASWWLDLVSGFLRRANFELLLLWPQDAAPWLALGFAGGSATALAAHLGQVPEPDSGPFVDLLDPDWADALAEQDYAVRKLASYLQQQGLSLRQATQTFREAFLGE</sequence>
<organism evidence="1 2">
    <name type="scientific">Inhella proteolytica</name>
    <dbReference type="NCBI Taxonomy" id="2795029"/>
    <lineage>
        <taxon>Bacteria</taxon>
        <taxon>Pseudomonadati</taxon>
        <taxon>Pseudomonadota</taxon>
        <taxon>Betaproteobacteria</taxon>
        <taxon>Burkholderiales</taxon>
        <taxon>Sphaerotilaceae</taxon>
        <taxon>Inhella</taxon>
    </lineage>
</organism>
<proteinExistence type="predicted"/>
<dbReference type="NCBIfam" id="TIGR03373">
    <property type="entry name" value="VI_minor_4"/>
    <property type="match status" value="1"/>
</dbReference>